<organism evidence="1">
    <name type="scientific">marine sediment metagenome</name>
    <dbReference type="NCBI Taxonomy" id="412755"/>
    <lineage>
        <taxon>unclassified sequences</taxon>
        <taxon>metagenomes</taxon>
        <taxon>ecological metagenomes</taxon>
    </lineage>
</organism>
<dbReference type="EMBL" id="LAZR01003392">
    <property type="protein sequence ID" value="KKN18812.1"/>
    <property type="molecule type" value="Genomic_DNA"/>
</dbReference>
<proteinExistence type="predicted"/>
<feature type="non-terminal residue" evidence="1">
    <location>
        <position position="27"/>
    </location>
</feature>
<evidence type="ECO:0000313" key="1">
    <source>
        <dbReference type="EMBL" id="KKN18812.1"/>
    </source>
</evidence>
<protein>
    <submittedName>
        <fullName evidence="1">Uncharacterized protein</fullName>
    </submittedName>
</protein>
<name>A0A0F9P356_9ZZZZ</name>
<reference evidence="1" key="1">
    <citation type="journal article" date="2015" name="Nature">
        <title>Complex archaea that bridge the gap between prokaryotes and eukaryotes.</title>
        <authorList>
            <person name="Spang A."/>
            <person name="Saw J.H."/>
            <person name="Jorgensen S.L."/>
            <person name="Zaremba-Niedzwiedzka K."/>
            <person name="Martijn J."/>
            <person name="Lind A.E."/>
            <person name="van Eijk R."/>
            <person name="Schleper C."/>
            <person name="Guy L."/>
            <person name="Ettema T.J."/>
        </authorList>
    </citation>
    <scope>NUCLEOTIDE SEQUENCE</scope>
</reference>
<comment type="caution">
    <text evidence="1">The sequence shown here is derived from an EMBL/GenBank/DDBJ whole genome shotgun (WGS) entry which is preliminary data.</text>
</comment>
<accession>A0A0F9P356</accession>
<dbReference type="AlphaFoldDB" id="A0A0F9P356"/>
<gene>
    <name evidence="1" type="ORF">LCGC14_0951860</name>
</gene>
<sequence>MTEKLNQRKIVLIALLKSKGINDKRII</sequence>